<evidence type="ECO:0000256" key="4">
    <source>
        <dbReference type="SAM" id="MobiDB-lite"/>
    </source>
</evidence>
<dbReference type="InterPro" id="IPR057670">
    <property type="entry name" value="SH3_retrovirus"/>
</dbReference>
<dbReference type="OrthoDB" id="4713896at2759"/>
<dbReference type="Gene3D" id="3.30.420.10">
    <property type="entry name" value="Ribonuclease H-like superfamily/Ribonuclease H"/>
    <property type="match status" value="1"/>
</dbReference>
<dbReference type="PANTHER" id="PTHR11439">
    <property type="entry name" value="GAG-POL-RELATED RETROTRANSPOSON"/>
    <property type="match status" value="1"/>
</dbReference>
<name>A0A4Q4SUU7_9PEZI</name>
<gene>
    <name evidence="6" type="ORF">DL764_010227</name>
</gene>
<dbReference type="InterPro" id="IPR013103">
    <property type="entry name" value="RVT_2"/>
</dbReference>
<dbReference type="STRING" id="155417.A0A4Q4SUU7"/>
<dbReference type="Proteomes" id="UP000293360">
    <property type="component" value="Unassembled WGS sequence"/>
</dbReference>
<comment type="subcellular location">
    <subcellularLocation>
        <location evidence="1">Mitochondrion</location>
    </subcellularLocation>
</comment>
<feature type="region of interest" description="Disordered" evidence="4">
    <location>
        <begin position="283"/>
        <end position="311"/>
    </location>
</feature>
<dbReference type="InterPro" id="IPR001584">
    <property type="entry name" value="Integrase_cat-core"/>
</dbReference>
<protein>
    <recommendedName>
        <fullName evidence="5">Integrase catalytic domain-containing protein</fullName>
    </recommendedName>
</protein>
<evidence type="ECO:0000259" key="5">
    <source>
        <dbReference type="PROSITE" id="PS50994"/>
    </source>
</evidence>
<evidence type="ECO:0000256" key="3">
    <source>
        <dbReference type="ARBA" id="ARBA00023128"/>
    </source>
</evidence>
<dbReference type="SUPFAM" id="SSF53098">
    <property type="entry name" value="Ribonuclease H-like"/>
    <property type="match status" value="1"/>
</dbReference>
<dbReference type="Pfam" id="PF25597">
    <property type="entry name" value="SH3_retrovirus"/>
    <property type="match status" value="1"/>
</dbReference>
<dbReference type="PANTHER" id="PTHR11439:SF440">
    <property type="entry name" value="INTEGRASE CATALYTIC DOMAIN-CONTAINING PROTEIN"/>
    <property type="match status" value="1"/>
</dbReference>
<dbReference type="InterPro" id="IPR043502">
    <property type="entry name" value="DNA/RNA_pol_sf"/>
</dbReference>
<feature type="compositionally biased region" description="Basic and acidic residues" evidence="4">
    <location>
        <begin position="299"/>
        <end position="311"/>
    </location>
</feature>
<reference evidence="6 7" key="1">
    <citation type="submission" date="2018-06" db="EMBL/GenBank/DDBJ databases">
        <title>Complete Genomes of Monosporascus.</title>
        <authorList>
            <person name="Robinson A.J."/>
            <person name="Natvig D.O."/>
        </authorList>
    </citation>
    <scope>NUCLEOTIDE SEQUENCE [LARGE SCALE GENOMIC DNA]</scope>
    <source>
        <strain evidence="6 7">CBS 110550</strain>
    </source>
</reference>
<dbReference type="EMBL" id="QJNU01001320">
    <property type="protein sequence ID" value="RYO77302.1"/>
    <property type="molecule type" value="Genomic_DNA"/>
</dbReference>
<accession>A0A4Q4SUU7</accession>
<keyword evidence="3" id="KW-0496">Mitochondrion</keyword>
<organism evidence="6 7">
    <name type="scientific">Monosporascus ibericus</name>
    <dbReference type="NCBI Taxonomy" id="155417"/>
    <lineage>
        <taxon>Eukaryota</taxon>
        <taxon>Fungi</taxon>
        <taxon>Dikarya</taxon>
        <taxon>Ascomycota</taxon>
        <taxon>Pezizomycotina</taxon>
        <taxon>Sordariomycetes</taxon>
        <taxon>Xylariomycetidae</taxon>
        <taxon>Xylariales</taxon>
        <taxon>Xylariales incertae sedis</taxon>
        <taxon>Monosporascus</taxon>
    </lineage>
</organism>
<dbReference type="GO" id="GO:0005634">
    <property type="term" value="C:nucleus"/>
    <property type="evidence" value="ECO:0007669"/>
    <property type="project" value="UniProtKB-ARBA"/>
</dbReference>
<dbReference type="InterPro" id="IPR036397">
    <property type="entry name" value="RNaseH_sf"/>
</dbReference>
<evidence type="ECO:0000256" key="1">
    <source>
        <dbReference type="ARBA" id="ARBA00004173"/>
    </source>
</evidence>
<dbReference type="InterPro" id="IPR012337">
    <property type="entry name" value="RNaseH-like_sf"/>
</dbReference>
<dbReference type="GO" id="GO:0015074">
    <property type="term" value="P:DNA integration"/>
    <property type="evidence" value="ECO:0007669"/>
    <property type="project" value="InterPro"/>
</dbReference>
<comment type="caution">
    <text evidence="6">The sequence shown here is derived from an EMBL/GenBank/DDBJ whole genome shotgun (WGS) entry which is preliminary data.</text>
</comment>
<keyword evidence="2" id="KW-0694">RNA-binding</keyword>
<dbReference type="PROSITE" id="PS50994">
    <property type="entry name" value="INTEGRASE"/>
    <property type="match status" value="1"/>
</dbReference>
<dbReference type="CDD" id="cd09272">
    <property type="entry name" value="RNase_HI_RT_Ty1"/>
    <property type="match status" value="1"/>
</dbReference>
<proteinExistence type="predicted"/>
<dbReference type="GO" id="GO:0003723">
    <property type="term" value="F:RNA binding"/>
    <property type="evidence" value="ECO:0007669"/>
    <property type="project" value="UniProtKB-KW"/>
</dbReference>
<feature type="domain" description="Integrase catalytic" evidence="5">
    <location>
        <begin position="396"/>
        <end position="570"/>
    </location>
</feature>
<evidence type="ECO:0000313" key="6">
    <source>
        <dbReference type="EMBL" id="RYO77302.1"/>
    </source>
</evidence>
<dbReference type="SUPFAM" id="SSF56672">
    <property type="entry name" value="DNA/RNA polymerases"/>
    <property type="match status" value="1"/>
</dbReference>
<keyword evidence="7" id="KW-1185">Reference proteome</keyword>
<evidence type="ECO:0000313" key="7">
    <source>
        <dbReference type="Proteomes" id="UP000293360"/>
    </source>
</evidence>
<dbReference type="Pfam" id="PF07727">
    <property type="entry name" value="RVT_2"/>
    <property type="match status" value="1"/>
</dbReference>
<evidence type="ECO:0000256" key="2">
    <source>
        <dbReference type="ARBA" id="ARBA00022884"/>
    </source>
</evidence>
<sequence length="1375" mass="155940">MATAQSTSLVIYKGPKDWDRFKGEFQTRARALDIWDHIDPDQSLEWPVRPTKPKMATYPKRRLRQMTTRAASSSTEGTIQVEEVDQTSHPTNTLEMTTEGRQAYNQDFTEYTYMDRKYDTFRKSINSLTNWVLESVSPAIKETSLLPEENLREWYATLAESGKVYDDRLLINTQREYRDRLKQASKSAKKLDEWIGKWQEIMAQGQRYGVPETKTTIVWVNDLCTAVAPIMETWTTTFQMVRKAEIKNGTISYQEVAADLLDHWAMTHPPTTSRNVKAAFPTLHGAPAEPSDPDDPDQEETRPTDRQPRDKFDQFVIEDINATTPHAALATYRRNVNSWTKRPPRTGDGTMWHLRLGHPGPEVIAQLHSHTKGVRLKGPTTVECQACGKAKAKRQIRREPREGASRSGQRIAVDFTDFEEDPEGYRYVMFATDRYSGFIWDTYLKNREQDTLITAFRHLLGVLKNQDKVFPQVIECDNEILKNHQLRDMLQSPPFSIRLEPSAPHTQAQNGGAERSGGVIKEKATAMRSGAKLPAFLIVYIFKAAVYLYNRTPKYSLFWQTPYEVYYTYLAYRDGVAVLDRKPQQAHLRAYGCMAYAMTTTAMKKEQRLQKLNPKAWIGFLVGYRSTNIYEIWNPLINKVIAIRDVQFNEKATFSGDIKDLRDDLLHVTEDELQNLLRQVTIPDQANSHPIHIQEEDEDLSGIIQLPAGQEGWLQSGIGVQEDVRDGEEQACSQRTDHPYTTAVFKPLPSPGPSPPPASALMTATIIAPAEEIEAALGSCYAVQPRVTVEDEGTPRVVDINSPCVPYYSNIIRVDHRVWEAAFNAGRIAHSVGKMFREAELAHLQSHKEMKSWEAVDQSSTKGKQVLGCMWVYVYKFDKHGWLQKCKARLVVRGDQQLKDACGNTYASTLAGRSFRALIAIAARFDLELKQYDAVNAFVNANLPYEIYMKTPPGYPQRGKTLLIRKALYGLKESPFLWQKDFTSTLKDLGLSPVPHEPCCFLRQGVLLFFYVDDIVAAYSKKHQDLVDQLIQQIQERYTLTGGEDLQWFLGIEVIRDRPNRKIWLSQSDFIDKLANLVPKESLNSLPETPMASVELLPNPDLAHPGSVNRYQKKIGSILYIAVNTRPDISFAVSRLARFNQNPSNAHHDAANRVILYLIGTKMLALQFGGEDSMDTWSDASFADNSVDRKSSQAYVMKLFGGVIGWRANKQDTVTTSTTEAELLSLAQAAKEALFTSRLIKELGVGLDAGPLNMWCDNQQTIRLINADVALLQTKLRHVDIHNHWLREAAERDLIRVDYTPTGDMLADGLTKALSREAFRHFREQLGLMDITEALDQRRKALRVISDEELADQEDSIAGGEVEWTAVALGSDEVR</sequence>
<dbReference type="GO" id="GO:0005739">
    <property type="term" value="C:mitochondrion"/>
    <property type="evidence" value="ECO:0007669"/>
    <property type="project" value="UniProtKB-SubCell"/>
</dbReference>